<accession>A0A919U8B1</accession>
<dbReference type="Proteomes" id="UP000660611">
    <property type="component" value="Unassembled WGS sequence"/>
</dbReference>
<dbReference type="SUPFAM" id="SSF53187">
    <property type="entry name" value="Zn-dependent exopeptidases"/>
    <property type="match status" value="1"/>
</dbReference>
<dbReference type="InterPro" id="IPR036264">
    <property type="entry name" value="Bact_exopeptidase_dim_dom"/>
</dbReference>
<gene>
    <name evidence="4" type="ORF">Dsi01nite_006360</name>
</gene>
<dbReference type="PANTHER" id="PTHR43808">
    <property type="entry name" value="ACETYLORNITHINE DEACETYLASE"/>
    <property type="match status" value="1"/>
</dbReference>
<dbReference type="InterPro" id="IPR050072">
    <property type="entry name" value="Peptidase_M20A"/>
</dbReference>
<keyword evidence="2" id="KW-0378">Hydrolase</keyword>
<dbReference type="RefSeq" id="WP_203844483.1">
    <property type="nucleotide sequence ID" value="NZ_BAAAVW010000002.1"/>
</dbReference>
<dbReference type="SUPFAM" id="SSF55031">
    <property type="entry name" value="Bacterial exopeptidase dimerisation domain"/>
    <property type="match status" value="1"/>
</dbReference>
<evidence type="ECO:0000256" key="1">
    <source>
        <dbReference type="ARBA" id="ARBA00022723"/>
    </source>
</evidence>
<proteinExistence type="predicted"/>
<sequence length="414" mass="43061">MIRVDEALVRTAVTALVDTASPTGRERPLADRVVGLLREHGLDGRLQDIDAEQANAYAVLRGSGDGPALLLYAPIDTLTTGEPEHDLPWIGPVLRPDHRPRAVVDGDLVTGLGAGNPKGHAAAVLAAGVALAAGPPLPGTVIVAFGAGGMPGNALPGSARANTGQGAGCSFLLERGVHADHAVIAKPGTGVLHEEVGLAWFDVVTHGTHTYAGSRHLLPYRNAIAAAAAVVDALERWFPRYTARHTDGQVAPQGIVAAIDGGWRRLAAVTPAACRIRVDLRLSPRTTPSAAHRELAAAVRAVDPDATVEMVLSIPGTRTDPGAPVVEAAVDAWQAEHGRAHTWPVGLSGATDANILRARGIPTARVGMAKVPGTTDFALGMNTVSLTETARLARLLVRVAAALCAEQERMWLRS</sequence>
<evidence type="ECO:0000256" key="2">
    <source>
        <dbReference type="ARBA" id="ARBA00022801"/>
    </source>
</evidence>
<dbReference type="EMBL" id="BONQ01000015">
    <property type="protein sequence ID" value="GIG42595.1"/>
    <property type="molecule type" value="Genomic_DNA"/>
</dbReference>
<evidence type="ECO:0000313" key="5">
    <source>
        <dbReference type="Proteomes" id="UP000660611"/>
    </source>
</evidence>
<keyword evidence="1" id="KW-0479">Metal-binding</keyword>
<organism evidence="4 5">
    <name type="scientific">Dactylosporangium siamense</name>
    <dbReference type="NCBI Taxonomy" id="685454"/>
    <lineage>
        <taxon>Bacteria</taxon>
        <taxon>Bacillati</taxon>
        <taxon>Actinomycetota</taxon>
        <taxon>Actinomycetes</taxon>
        <taxon>Micromonosporales</taxon>
        <taxon>Micromonosporaceae</taxon>
        <taxon>Dactylosporangium</taxon>
    </lineage>
</organism>
<dbReference type="AlphaFoldDB" id="A0A919U8B1"/>
<dbReference type="InterPro" id="IPR011650">
    <property type="entry name" value="Peptidase_M20_dimer"/>
</dbReference>
<evidence type="ECO:0000313" key="4">
    <source>
        <dbReference type="EMBL" id="GIG42595.1"/>
    </source>
</evidence>
<dbReference type="Gene3D" id="3.30.70.360">
    <property type="match status" value="1"/>
</dbReference>
<dbReference type="GO" id="GO:0016787">
    <property type="term" value="F:hydrolase activity"/>
    <property type="evidence" value="ECO:0007669"/>
    <property type="project" value="UniProtKB-KW"/>
</dbReference>
<reference evidence="4" key="1">
    <citation type="submission" date="2021-01" db="EMBL/GenBank/DDBJ databases">
        <title>Whole genome shotgun sequence of Dactylosporangium siamense NBRC 106093.</title>
        <authorList>
            <person name="Komaki H."/>
            <person name="Tamura T."/>
        </authorList>
    </citation>
    <scope>NUCLEOTIDE SEQUENCE</scope>
    <source>
        <strain evidence="4">NBRC 106093</strain>
    </source>
</reference>
<dbReference type="Gene3D" id="3.40.630.10">
    <property type="entry name" value="Zn peptidases"/>
    <property type="match status" value="1"/>
</dbReference>
<evidence type="ECO:0000259" key="3">
    <source>
        <dbReference type="Pfam" id="PF07687"/>
    </source>
</evidence>
<protein>
    <recommendedName>
        <fullName evidence="3">Peptidase M20 dimerisation domain-containing protein</fullName>
    </recommendedName>
</protein>
<comment type="caution">
    <text evidence="4">The sequence shown here is derived from an EMBL/GenBank/DDBJ whole genome shotgun (WGS) entry which is preliminary data.</text>
</comment>
<dbReference type="Pfam" id="PF07687">
    <property type="entry name" value="M20_dimer"/>
    <property type="match status" value="1"/>
</dbReference>
<name>A0A919U8B1_9ACTN</name>
<keyword evidence="5" id="KW-1185">Reference proteome</keyword>
<feature type="domain" description="Peptidase M20 dimerisation" evidence="3">
    <location>
        <begin position="195"/>
        <end position="305"/>
    </location>
</feature>